<dbReference type="SUPFAM" id="SSF103088">
    <property type="entry name" value="OmpA-like"/>
    <property type="match status" value="1"/>
</dbReference>
<keyword evidence="1" id="KW-0472">Membrane</keyword>
<feature type="domain" description="OmpA-like" evidence="3">
    <location>
        <begin position="285"/>
        <end position="408"/>
    </location>
</feature>
<reference evidence="4 5" key="1">
    <citation type="submission" date="2024-03" db="EMBL/GenBank/DDBJ databases">
        <title>Novel species of the genus Variovorax.</title>
        <authorList>
            <person name="Liu Q."/>
            <person name="Xin Y.-H."/>
        </authorList>
    </citation>
    <scope>NUCLEOTIDE SEQUENCE [LARGE SCALE GENOMIC DNA]</scope>
    <source>
        <strain evidence="4 5">KACC 18901</strain>
    </source>
</reference>
<dbReference type="Gene3D" id="3.30.1330.60">
    <property type="entry name" value="OmpA-like domain"/>
    <property type="match status" value="1"/>
</dbReference>
<name>A0ABU8XHV8_9BURK</name>
<feature type="signal peptide" evidence="2">
    <location>
        <begin position="1"/>
        <end position="38"/>
    </location>
</feature>
<organism evidence="4 5">
    <name type="scientific">Variovorax robiniae</name>
    <dbReference type="NCBI Taxonomy" id="1836199"/>
    <lineage>
        <taxon>Bacteria</taxon>
        <taxon>Pseudomonadati</taxon>
        <taxon>Pseudomonadota</taxon>
        <taxon>Betaproteobacteria</taxon>
        <taxon>Burkholderiales</taxon>
        <taxon>Comamonadaceae</taxon>
        <taxon>Variovorax</taxon>
    </lineage>
</organism>
<proteinExistence type="predicted"/>
<evidence type="ECO:0000259" key="3">
    <source>
        <dbReference type="PROSITE" id="PS51123"/>
    </source>
</evidence>
<evidence type="ECO:0000256" key="2">
    <source>
        <dbReference type="SAM" id="SignalP"/>
    </source>
</evidence>
<accession>A0ABU8XHV8</accession>
<dbReference type="Proteomes" id="UP001367030">
    <property type="component" value="Unassembled WGS sequence"/>
</dbReference>
<keyword evidence="2" id="KW-0732">Signal</keyword>
<feature type="chain" id="PRO_5046591852" evidence="2">
    <location>
        <begin position="39"/>
        <end position="408"/>
    </location>
</feature>
<dbReference type="RefSeq" id="WP_340338649.1">
    <property type="nucleotide sequence ID" value="NZ_JBBKZS010000018.1"/>
</dbReference>
<evidence type="ECO:0000313" key="5">
    <source>
        <dbReference type="Proteomes" id="UP001367030"/>
    </source>
</evidence>
<comment type="caution">
    <text evidence="4">The sequence shown here is derived from an EMBL/GenBank/DDBJ whole genome shotgun (WGS) entry which is preliminary data.</text>
</comment>
<dbReference type="EMBL" id="JBBKZS010000018">
    <property type="protein sequence ID" value="MEJ8858589.1"/>
    <property type="molecule type" value="Genomic_DNA"/>
</dbReference>
<dbReference type="InterPro" id="IPR036737">
    <property type="entry name" value="OmpA-like_sf"/>
</dbReference>
<gene>
    <name evidence="4" type="ORF">WKW79_28730</name>
</gene>
<evidence type="ECO:0000256" key="1">
    <source>
        <dbReference type="PROSITE-ProRule" id="PRU00473"/>
    </source>
</evidence>
<keyword evidence="5" id="KW-1185">Reference proteome</keyword>
<evidence type="ECO:0000313" key="4">
    <source>
        <dbReference type="EMBL" id="MEJ8858589.1"/>
    </source>
</evidence>
<dbReference type="PROSITE" id="PS51123">
    <property type="entry name" value="OMPA_2"/>
    <property type="match status" value="1"/>
</dbReference>
<sequence length="408" mass="43423">MTTTTTTIKTSTPSTLRFQQVALSSSAVLLSLALAGCAAPKASTSSAVQPFDQAIAQATDALVAQTHTLPSFLSKLEPRTTVMIDPMIDIVSGARTETTQLMQKRVIERLGASKDTVEVIPFEGLNLSRATYLLTGTVARTVGKPGTPVQIKLALTELRNGKVAAQATAIARDDGLDGTPLATDQDSPVLAKDKVVDGYVRTTSTAPGQKADPYYMEHVVVAPAINKATEAYATGRYADALAQYSAAAALPAGDQLRVLTGVYLSLVKLNRMPEAEAAFGKVVTYGIDNKQLGVKFLFTPGSTVFWPDPAVSGQYGMWLNQLATKATDAKVCMTVVGHTSRTGSQEFNDTLSMQRGSFIRDQLIGKSQVLADRTKPDGKGFRENIVGSGTDNAVDALDRRVEFKVNPC</sequence>
<protein>
    <submittedName>
        <fullName evidence="4">OmpA family protein</fullName>
    </submittedName>
</protein>
<dbReference type="InterPro" id="IPR006665">
    <property type="entry name" value="OmpA-like"/>
</dbReference>